<protein>
    <submittedName>
        <fullName evidence="1">Uncharacterized protein</fullName>
    </submittedName>
</protein>
<dbReference type="Proteomes" id="UP000034711">
    <property type="component" value="Unassembled WGS sequence"/>
</dbReference>
<reference evidence="1 2" key="1">
    <citation type="journal article" date="2015" name="Nature">
        <title>rRNA introns, odd ribosomes, and small enigmatic genomes across a large radiation of phyla.</title>
        <authorList>
            <person name="Brown C.T."/>
            <person name="Hug L.A."/>
            <person name="Thomas B.C."/>
            <person name="Sharon I."/>
            <person name="Castelle C.J."/>
            <person name="Singh A."/>
            <person name="Wilkins M.J."/>
            <person name="Williams K.H."/>
            <person name="Banfield J.F."/>
        </authorList>
    </citation>
    <scope>NUCLEOTIDE SEQUENCE [LARGE SCALE GENOMIC DNA]</scope>
</reference>
<dbReference type="AlphaFoldDB" id="A0A0G1XMR5"/>
<organism evidence="1 2">
    <name type="scientific">Candidatus Uhrbacteria bacterium GW2011_GWA2_53_10</name>
    <dbReference type="NCBI Taxonomy" id="1618980"/>
    <lineage>
        <taxon>Bacteria</taxon>
        <taxon>Candidatus Uhriibacteriota</taxon>
    </lineage>
</organism>
<accession>A0A0G1XMR5</accession>
<sequence length="38" mass="4440">MNFWEKAKDLMPVVMAWNSEVAAFLRREPAPRTLAVTY</sequence>
<gene>
    <name evidence="1" type="ORF">UY77_C0034G0020</name>
</gene>
<evidence type="ECO:0000313" key="1">
    <source>
        <dbReference type="EMBL" id="KKW32145.1"/>
    </source>
</evidence>
<proteinExistence type="predicted"/>
<comment type="caution">
    <text evidence="1">The sequence shown here is derived from an EMBL/GenBank/DDBJ whole genome shotgun (WGS) entry which is preliminary data.</text>
</comment>
<name>A0A0G1XMR5_9BACT</name>
<dbReference type="EMBL" id="LCRI01000034">
    <property type="protein sequence ID" value="KKW32145.1"/>
    <property type="molecule type" value="Genomic_DNA"/>
</dbReference>
<evidence type="ECO:0000313" key="2">
    <source>
        <dbReference type="Proteomes" id="UP000034711"/>
    </source>
</evidence>